<evidence type="ECO:0000313" key="4">
    <source>
        <dbReference type="Proteomes" id="UP000076842"/>
    </source>
</evidence>
<evidence type="ECO:0000256" key="1">
    <source>
        <dbReference type="SAM" id="MobiDB-lite"/>
    </source>
</evidence>
<protein>
    <submittedName>
        <fullName evidence="3">Uncharacterized protein</fullName>
    </submittedName>
</protein>
<feature type="region of interest" description="Disordered" evidence="1">
    <location>
        <begin position="79"/>
        <end position="103"/>
    </location>
</feature>
<reference evidence="3 4" key="1">
    <citation type="journal article" date="2016" name="Mol. Biol. Evol.">
        <title>Comparative Genomics of Early-Diverging Mushroom-Forming Fungi Provides Insights into the Origins of Lignocellulose Decay Capabilities.</title>
        <authorList>
            <person name="Nagy L.G."/>
            <person name="Riley R."/>
            <person name="Tritt A."/>
            <person name="Adam C."/>
            <person name="Daum C."/>
            <person name="Floudas D."/>
            <person name="Sun H."/>
            <person name="Yadav J.S."/>
            <person name="Pangilinan J."/>
            <person name="Larsson K.H."/>
            <person name="Matsuura K."/>
            <person name="Barry K."/>
            <person name="Labutti K."/>
            <person name="Kuo R."/>
            <person name="Ohm R.A."/>
            <person name="Bhattacharya S.S."/>
            <person name="Shirouzu T."/>
            <person name="Yoshinaga Y."/>
            <person name="Martin F.M."/>
            <person name="Grigoriev I.V."/>
            <person name="Hibbett D.S."/>
        </authorList>
    </citation>
    <scope>NUCLEOTIDE SEQUENCE [LARGE SCALE GENOMIC DNA]</scope>
    <source>
        <strain evidence="3 4">HHB12733</strain>
    </source>
</reference>
<keyword evidence="2" id="KW-1133">Transmembrane helix</keyword>
<organism evidence="3 4">
    <name type="scientific">Calocera cornea HHB12733</name>
    <dbReference type="NCBI Taxonomy" id="1353952"/>
    <lineage>
        <taxon>Eukaryota</taxon>
        <taxon>Fungi</taxon>
        <taxon>Dikarya</taxon>
        <taxon>Basidiomycota</taxon>
        <taxon>Agaricomycotina</taxon>
        <taxon>Dacrymycetes</taxon>
        <taxon>Dacrymycetales</taxon>
        <taxon>Dacrymycetaceae</taxon>
        <taxon>Calocera</taxon>
    </lineage>
</organism>
<feature type="transmembrane region" description="Helical" evidence="2">
    <location>
        <begin position="42"/>
        <end position="64"/>
    </location>
</feature>
<sequence length="103" mass="11481">MCISEPPVIVMITVQRYSEATSSLRGCYVGRSAVPFRRFKTAFFSFMVPETAFLLVHSIVTLVLRYNTVMMLDRCERAGPKTRNAVPPGCPSLKSSRPAPTTH</sequence>
<feature type="compositionally biased region" description="Polar residues" evidence="1">
    <location>
        <begin position="93"/>
        <end position="103"/>
    </location>
</feature>
<dbReference type="EMBL" id="KV423966">
    <property type="protein sequence ID" value="KZT57264.1"/>
    <property type="molecule type" value="Genomic_DNA"/>
</dbReference>
<accession>A0A165FVU8</accession>
<dbReference type="Proteomes" id="UP000076842">
    <property type="component" value="Unassembled WGS sequence"/>
</dbReference>
<name>A0A165FVU8_9BASI</name>
<keyword evidence="2" id="KW-0812">Transmembrane</keyword>
<evidence type="ECO:0000313" key="3">
    <source>
        <dbReference type="EMBL" id="KZT57264.1"/>
    </source>
</evidence>
<evidence type="ECO:0000256" key="2">
    <source>
        <dbReference type="SAM" id="Phobius"/>
    </source>
</evidence>
<proteinExistence type="predicted"/>
<keyword evidence="4" id="KW-1185">Reference proteome</keyword>
<dbReference type="InParanoid" id="A0A165FVU8"/>
<gene>
    <name evidence="3" type="ORF">CALCODRAFT_289038</name>
</gene>
<keyword evidence="2" id="KW-0472">Membrane</keyword>
<dbReference type="AlphaFoldDB" id="A0A165FVU8"/>